<dbReference type="AlphaFoldDB" id="A0A1H5MTW4"/>
<feature type="domain" description="DUF7793" evidence="1">
    <location>
        <begin position="12"/>
        <end position="124"/>
    </location>
</feature>
<dbReference type="Gene3D" id="3.40.1680.10">
    <property type="entry name" value="yp_829618.1 domain like"/>
    <property type="match status" value="1"/>
</dbReference>
<dbReference type="EMBL" id="FNUG01000003">
    <property type="protein sequence ID" value="SEE92091.1"/>
    <property type="molecule type" value="Genomic_DNA"/>
</dbReference>
<proteinExistence type="predicted"/>
<dbReference type="Proteomes" id="UP000199448">
    <property type="component" value="Unassembled WGS sequence"/>
</dbReference>
<evidence type="ECO:0000313" key="3">
    <source>
        <dbReference type="Proteomes" id="UP000199448"/>
    </source>
</evidence>
<dbReference type="RefSeq" id="WP_093113032.1">
    <property type="nucleotide sequence ID" value="NZ_FNGG01000003.1"/>
</dbReference>
<dbReference type="Pfam" id="PF25056">
    <property type="entry name" value="DUF7793"/>
    <property type="match status" value="1"/>
</dbReference>
<dbReference type="InterPro" id="IPR056695">
    <property type="entry name" value="DUF7793"/>
</dbReference>
<evidence type="ECO:0000313" key="2">
    <source>
        <dbReference type="EMBL" id="SEE92091.1"/>
    </source>
</evidence>
<gene>
    <name evidence="2" type="ORF">SAMN04488034_10369</name>
</gene>
<sequence>MNNSLSNDFATFWIDDGILHFIYHPAVVIDLAAAEQVVMDRLRYQGEKVLPVFCDTRGIKDTDKSARDYLAKEGSIMTSAVAFLVNPPISQAITDFYIRTNKPITPTKIFTEKYEALKFLKTYRK</sequence>
<keyword evidence="3" id="KW-1185">Reference proteome</keyword>
<dbReference type="Gene3D" id="3.40.970.30">
    <property type="entry name" value="yp_829618.1 like domains"/>
    <property type="match status" value="1"/>
</dbReference>
<dbReference type="STRING" id="390640.SAMN04488034_10369"/>
<reference evidence="2 3" key="1">
    <citation type="submission" date="2016-10" db="EMBL/GenBank/DDBJ databases">
        <authorList>
            <person name="de Groot N.N."/>
        </authorList>
    </citation>
    <scope>NUCLEOTIDE SEQUENCE [LARGE SCALE GENOMIC DNA]</scope>
    <source>
        <strain evidence="2 3">DSM 23553</strain>
    </source>
</reference>
<dbReference type="OrthoDB" id="957652at2"/>
<accession>A0A1H5MTW4</accession>
<evidence type="ECO:0000259" key="1">
    <source>
        <dbReference type="Pfam" id="PF25056"/>
    </source>
</evidence>
<organism evidence="2 3">
    <name type="scientific">Salinimicrobium catena</name>
    <dbReference type="NCBI Taxonomy" id="390640"/>
    <lineage>
        <taxon>Bacteria</taxon>
        <taxon>Pseudomonadati</taxon>
        <taxon>Bacteroidota</taxon>
        <taxon>Flavobacteriia</taxon>
        <taxon>Flavobacteriales</taxon>
        <taxon>Flavobacteriaceae</taxon>
        <taxon>Salinimicrobium</taxon>
    </lineage>
</organism>
<protein>
    <recommendedName>
        <fullName evidence="1">DUF7793 domain-containing protein</fullName>
    </recommendedName>
</protein>
<name>A0A1H5MTW4_9FLAO</name>